<reference evidence="2 5" key="1">
    <citation type="submission" date="2015-11" db="EMBL/GenBank/DDBJ databases">
        <title>Complete genome sequencing of a biphenyl-degrading bacterium, Pseudomonas putida KF715 (=NBRC110667).</title>
        <authorList>
            <person name="Suenaga H."/>
            <person name="Fujihara N."/>
            <person name="Watanabe T."/>
            <person name="Hirose J."/>
            <person name="Kimura N."/>
            <person name="Yamazoe A."/>
            <person name="Hosoyama A."/>
            <person name="Shimodaira J."/>
            <person name="Furukawa K."/>
        </authorList>
    </citation>
    <scope>NUCLEOTIDE SEQUENCE [LARGE SCALE GENOMIC DNA]</scope>
    <source>
        <strain evidence="2 5">KF715</strain>
    </source>
</reference>
<feature type="transmembrane region" description="Helical" evidence="1">
    <location>
        <begin position="99"/>
        <end position="122"/>
    </location>
</feature>
<evidence type="ECO:0000313" key="3">
    <source>
        <dbReference type="EMBL" id="QJQ11621.1"/>
    </source>
</evidence>
<keyword evidence="1" id="KW-0812">Transmembrane</keyword>
<keyword evidence="1" id="KW-0472">Membrane</keyword>
<evidence type="ECO:0000313" key="4">
    <source>
        <dbReference type="Proteomes" id="UP000076857"/>
    </source>
</evidence>
<dbReference type="Proteomes" id="UP000218731">
    <property type="component" value="Chromosome 1"/>
</dbReference>
<sequence length="184" mass="20734">MIKFDCAKVSGKLDYVKVTDRMSKGLKATVSLDGHKIPNLQMEAEFYEELNDGDDVTLYAIVKNSKNKEKNFGVLYGFDNNKGVRNFATKYRWQVPTYFAFYAMIAFAVVFVLGWPATIYLVRFLGITGVEISQITTCAIVEGGLAAAFFLHAAWRMVKCTADPQSWMVMEPATLATRFSKLHK</sequence>
<protein>
    <submittedName>
        <fullName evidence="2">Uncharacterized protein</fullName>
    </submittedName>
</protein>
<gene>
    <name evidence="3" type="ORF">A3L25_020155</name>
    <name evidence="2" type="ORF">KF715C_ch37960</name>
</gene>
<dbReference type="EMBL" id="AP015029">
    <property type="protein sequence ID" value="BAW24369.1"/>
    <property type="molecule type" value="Genomic_DNA"/>
</dbReference>
<dbReference type="Proteomes" id="UP000076857">
    <property type="component" value="Chromosome"/>
</dbReference>
<keyword evidence="1" id="KW-1133">Transmembrane helix</keyword>
<dbReference type="OrthoDB" id="6881555at2"/>
<name>A0A166LMM9_PSEPU</name>
<dbReference type="RefSeq" id="WP_081237762.1">
    <property type="nucleotide sequence ID" value="NZ_AP015029.1"/>
</dbReference>
<evidence type="ECO:0000313" key="5">
    <source>
        <dbReference type="Proteomes" id="UP000218731"/>
    </source>
</evidence>
<evidence type="ECO:0000256" key="1">
    <source>
        <dbReference type="SAM" id="Phobius"/>
    </source>
</evidence>
<proteinExistence type="predicted"/>
<dbReference type="AlphaFoldDB" id="A0A166LMM9"/>
<accession>A0A166LMM9</accession>
<dbReference type="EMBL" id="CP050951">
    <property type="protein sequence ID" value="QJQ11621.1"/>
    <property type="molecule type" value="Genomic_DNA"/>
</dbReference>
<organism evidence="2 5">
    <name type="scientific">Pseudomonas putida</name>
    <name type="common">Arthrobacter siderocapsulatus</name>
    <dbReference type="NCBI Taxonomy" id="303"/>
    <lineage>
        <taxon>Bacteria</taxon>
        <taxon>Pseudomonadati</taxon>
        <taxon>Pseudomonadota</taxon>
        <taxon>Gammaproteobacteria</taxon>
        <taxon>Pseudomonadales</taxon>
        <taxon>Pseudomonadaceae</taxon>
        <taxon>Pseudomonas</taxon>
    </lineage>
</organism>
<evidence type="ECO:0000313" key="2">
    <source>
        <dbReference type="EMBL" id="BAW24369.1"/>
    </source>
</evidence>
<feature type="transmembrane region" description="Helical" evidence="1">
    <location>
        <begin position="134"/>
        <end position="155"/>
    </location>
</feature>
<reference evidence="3 4" key="2">
    <citation type="submission" date="2016-04" db="EMBL/GenBank/DDBJ databases">
        <authorList>
            <person name="Qiu J."/>
        </authorList>
    </citation>
    <scope>NUCLEOTIDE SEQUENCE [LARGE SCALE GENOMIC DNA]</scope>
    <source>
        <strain evidence="3 4">JQ581</strain>
    </source>
</reference>
<reference evidence="3 4" key="3">
    <citation type="submission" date="2020-04" db="EMBL/GenBank/DDBJ databases">
        <title>Complete genome sequence of Pseudomonas putida strain JQ581.</title>
        <authorList>
            <person name="Mu Y."/>
        </authorList>
    </citation>
    <scope>NUCLEOTIDE SEQUENCE [LARGE SCALE GENOMIC DNA]</scope>
    <source>
        <strain evidence="3 4">JQ581</strain>
    </source>
</reference>